<keyword evidence="5 6" id="KW-0472">Membrane</keyword>
<evidence type="ECO:0000313" key="9">
    <source>
        <dbReference type="Proteomes" id="UP000253090"/>
    </source>
</evidence>
<evidence type="ECO:0000256" key="3">
    <source>
        <dbReference type="ARBA" id="ARBA00022692"/>
    </source>
</evidence>
<evidence type="ECO:0000256" key="1">
    <source>
        <dbReference type="ARBA" id="ARBA00004651"/>
    </source>
</evidence>
<dbReference type="GO" id="GO:0140359">
    <property type="term" value="F:ABC-type transporter activity"/>
    <property type="evidence" value="ECO:0007669"/>
    <property type="project" value="InterPro"/>
</dbReference>
<evidence type="ECO:0000256" key="2">
    <source>
        <dbReference type="ARBA" id="ARBA00022475"/>
    </source>
</evidence>
<dbReference type="InterPro" id="IPR051449">
    <property type="entry name" value="ABC-2_transporter_component"/>
</dbReference>
<evidence type="ECO:0000256" key="6">
    <source>
        <dbReference type="SAM" id="Phobius"/>
    </source>
</evidence>
<comment type="caution">
    <text evidence="8">The sequence shown here is derived from an EMBL/GenBank/DDBJ whole genome shotgun (WGS) entry which is preliminary data.</text>
</comment>
<accession>A0A369BS07</accession>
<dbReference type="PANTHER" id="PTHR30294">
    <property type="entry name" value="MEMBRANE COMPONENT OF ABC TRANSPORTER YHHJ-RELATED"/>
    <property type="match status" value="1"/>
</dbReference>
<gene>
    <name evidence="8" type="ORF">DFP94_1011057</name>
</gene>
<evidence type="ECO:0000256" key="5">
    <source>
        <dbReference type="ARBA" id="ARBA00023136"/>
    </source>
</evidence>
<keyword evidence="9" id="KW-1185">Reference proteome</keyword>
<dbReference type="Proteomes" id="UP000253090">
    <property type="component" value="Unassembled WGS sequence"/>
</dbReference>
<organism evidence="8 9">
    <name type="scientific">Fontibacillus phaseoli</name>
    <dbReference type="NCBI Taxonomy" id="1416533"/>
    <lineage>
        <taxon>Bacteria</taxon>
        <taxon>Bacillati</taxon>
        <taxon>Bacillota</taxon>
        <taxon>Bacilli</taxon>
        <taxon>Bacillales</taxon>
        <taxon>Paenibacillaceae</taxon>
        <taxon>Fontibacillus</taxon>
    </lineage>
</organism>
<feature type="transmembrane region" description="Helical" evidence="6">
    <location>
        <begin position="249"/>
        <end position="272"/>
    </location>
</feature>
<reference evidence="8 9" key="1">
    <citation type="submission" date="2018-07" db="EMBL/GenBank/DDBJ databases">
        <title>Genomic Encyclopedia of Type Strains, Phase III (KMG-III): the genomes of soil and plant-associated and newly described type strains.</title>
        <authorList>
            <person name="Whitman W."/>
        </authorList>
    </citation>
    <scope>NUCLEOTIDE SEQUENCE [LARGE SCALE GENOMIC DNA]</scope>
    <source>
        <strain evidence="8 9">CECT 8333</strain>
    </source>
</reference>
<protein>
    <submittedName>
        <fullName evidence="8">ABC-2 type transport system permease protein</fullName>
    </submittedName>
</protein>
<dbReference type="Pfam" id="PF12698">
    <property type="entry name" value="ABC2_membrane_3"/>
    <property type="match status" value="1"/>
</dbReference>
<dbReference type="OrthoDB" id="266913at2"/>
<dbReference type="RefSeq" id="WP_114495336.1">
    <property type="nucleotide sequence ID" value="NZ_QPJW01000001.1"/>
</dbReference>
<evidence type="ECO:0000259" key="7">
    <source>
        <dbReference type="Pfam" id="PF12698"/>
    </source>
</evidence>
<feature type="transmembrane region" description="Helical" evidence="6">
    <location>
        <begin position="340"/>
        <end position="362"/>
    </location>
</feature>
<feature type="domain" description="ABC-2 type transporter transmembrane" evidence="7">
    <location>
        <begin position="22"/>
        <end position="357"/>
    </location>
</feature>
<dbReference type="AlphaFoldDB" id="A0A369BS07"/>
<keyword evidence="2" id="KW-1003">Cell membrane</keyword>
<dbReference type="PANTHER" id="PTHR30294:SF29">
    <property type="entry name" value="MULTIDRUG ABC TRANSPORTER PERMEASE YBHS-RELATED"/>
    <property type="match status" value="1"/>
</dbReference>
<evidence type="ECO:0000313" key="8">
    <source>
        <dbReference type="EMBL" id="RCX23458.1"/>
    </source>
</evidence>
<feature type="transmembrane region" description="Helical" evidence="6">
    <location>
        <begin position="284"/>
        <end position="301"/>
    </location>
</feature>
<evidence type="ECO:0000256" key="4">
    <source>
        <dbReference type="ARBA" id="ARBA00022989"/>
    </source>
</evidence>
<keyword evidence="4 6" id="KW-1133">Transmembrane helix</keyword>
<feature type="transmembrane region" description="Helical" evidence="6">
    <location>
        <begin position="221"/>
        <end position="243"/>
    </location>
</feature>
<sequence>MNPIFLAQWMKDKRSPLLILSFCGLSILATLLFGFGIDSQMKISVFKAPGMETRQAEAWLHLLNKGETIKFVIQDEDQARSEVREGRTDAAVQLMENDYRIIAAIDNPNVQLVERHVHSVFVEELRLRAAEKFADDVGTFRREMAQYQGDPPLVLNLRTSEGDELIEYNMSLQLLFTFSLFLAMFTVGYKINSISMEKVAGIWSRIILSPVSKFEMYTGHLMYSSLVGFLQISAVFVLFNFVFGLDLGFRFGMLILIAGIYTLSIVAMSMLLTGILKTPEQFNMVFPSAIPVMPLLSGAYMPPGTITNKFLLGISEIFPLKHALDALVAVAIYDAGWQEVFLSIAKLCIIGVICMGVGINLMERRRR</sequence>
<dbReference type="EMBL" id="QPJW01000001">
    <property type="protein sequence ID" value="RCX23458.1"/>
    <property type="molecule type" value="Genomic_DNA"/>
</dbReference>
<proteinExistence type="predicted"/>
<dbReference type="GO" id="GO:0005886">
    <property type="term" value="C:plasma membrane"/>
    <property type="evidence" value="ECO:0007669"/>
    <property type="project" value="UniProtKB-SubCell"/>
</dbReference>
<keyword evidence="3 6" id="KW-0812">Transmembrane</keyword>
<name>A0A369BS07_9BACL</name>
<dbReference type="InterPro" id="IPR013525">
    <property type="entry name" value="ABC2_TM"/>
</dbReference>
<comment type="subcellular location">
    <subcellularLocation>
        <location evidence="1">Cell membrane</location>
        <topology evidence="1">Multi-pass membrane protein</topology>
    </subcellularLocation>
</comment>